<dbReference type="Gene3D" id="1.10.260.40">
    <property type="entry name" value="lambda repressor-like DNA-binding domains"/>
    <property type="match status" value="1"/>
</dbReference>
<evidence type="ECO:0000313" key="3">
    <source>
        <dbReference type="Proteomes" id="UP001205843"/>
    </source>
</evidence>
<protein>
    <submittedName>
        <fullName evidence="2">Transcriptional regulator with XRE-family HTH domain</fullName>
    </submittedName>
</protein>
<feature type="domain" description="HTH cro/C1-type" evidence="1">
    <location>
        <begin position="24"/>
        <end position="78"/>
    </location>
</feature>
<evidence type="ECO:0000259" key="1">
    <source>
        <dbReference type="PROSITE" id="PS50943"/>
    </source>
</evidence>
<dbReference type="GO" id="GO:0003677">
    <property type="term" value="F:DNA binding"/>
    <property type="evidence" value="ECO:0007669"/>
    <property type="project" value="InterPro"/>
</dbReference>
<keyword evidence="3" id="KW-1185">Reference proteome</keyword>
<dbReference type="Proteomes" id="UP001205843">
    <property type="component" value="Unassembled WGS sequence"/>
</dbReference>
<accession>A0AAE3G245</accession>
<dbReference type="RefSeq" id="WP_253476300.1">
    <property type="nucleotide sequence ID" value="NZ_JALJXV010000003.1"/>
</dbReference>
<dbReference type="CDD" id="cd00093">
    <property type="entry name" value="HTH_XRE"/>
    <property type="match status" value="1"/>
</dbReference>
<organism evidence="2 3">
    <name type="scientific">Natronocella acetinitrilica</name>
    <dbReference type="NCBI Taxonomy" id="414046"/>
    <lineage>
        <taxon>Bacteria</taxon>
        <taxon>Pseudomonadati</taxon>
        <taxon>Pseudomonadota</taxon>
        <taxon>Gammaproteobacteria</taxon>
        <taxon>Chromatiales</taxon>
        <taxon>Ectothiorhodospiraceae</taxon>
        <taxon>Natronocella</taxon>
    </lineage>
</organism>
<gene>
    <name evidence="2" type="ORF">J2T57_001458</name>
</gene>
<dbReference type="InterPro" id="IPR010982">
    <property type="entry name" value="Lambda_DNA-bd_dom_sf"/>
</dbReference>
<dbReference type="InterPro" id="IPR001387">
    <property type="entry name" value="Cro/C1-type_HTH"/>
</dbReference>
<dbReference type="AlphaFoldDB" id="A0AAE3G245"/>
<comment type="caution">
    <text evidence="2">The sequence shown here is derived from an EMBL/GenBank/DDBJ whole genome shotgun (WGS) entry which is preliminary data.</text>
</comment>
<dbReference type="SUPFAM" id="SSF47413">
    <property type="entry name" value="lambda repressor-like DNA-binding domains"/>
    <property type="match status" value="1"/>
</dbReference>
<sequence>MAKRASRGYTHYSEEAVRLLGEAIRQGRIARRMTAEELAERAGVSRGLVQRAERGEMGCTIGAVFELAAIAGVPLFEADPVAARREALPSPSGWVAAPVPVLPRRARRKKPVEPKDDF</sequence>
<dbReference type="SMART" id="SM00530">
    <property type="entry name" value="HTH_XRE"/>
    <property type="match status" value="1"/>
</dbReference>
<dbReference type="PROSITE" id="PS50943">
    <property type="entry name" value="HTH_CROC1"/>
    <property type="match status" value="1"/>
</dbReference>
<name>A0AAE3G245_9GAMM</name>
<dbReference type="EMBL" id="JALJXV010000003">
    <property type="protein sequence ID" value="MCP1674356.1"/>
    <property type="molecule type" value="Genomic_DNA"/>
</dbReference>
<evidence type="ECO:0000313" key="2">
    <source>
        <dbReference type="EMBL" id="MCP1674356.1"/>
    </source>
</evidence>
<proteinExistence type="predicted"/>
<dbReference type="Pfam" id="PF13560">
    <property type="entry name" value="HTH_31"/>
    <property type="match status" value="1"/>
</dbReference>
<reference evidence="2" key="1">
    <citation type="submission" date="2022-03" db="EMBL/GenBank/DDBJ databases">
        <title>Genomic Encyclopedia of Type Strains, Phase III (KMG-III): the genomes of soil and plant-associated and newly described type strains.</title>
        <authorList>
            <person name="Whitman W."/>
        </authorList>
    </citation>
    <scope>NUCLEOTIDE SEQUENCE</scope>
    <source>
        <strain evidence="2">ANL 6-2</strain>
    </source>
</reference>